<dbReference type="RefSeq" id="WP_185130855.1">
    <property type="nucleotide sequence ID" value="NZ_JACJVO010000024.1"/>
</dbReference>
<dbReference type="EMBL" id="JACJVO010000024">
    <property type="protein sequence ID" value="MBB6733211.1"/>
    <property type="molecule type" value="Genomic_DNA"/>
</dbReference>
<sequence>MNTKEILRQFEETVAAYIRELDRYGMEQLTWVPEEGEWSLGQMYMHLALAAQFMQLRNARLCLAPDGNPAVSAGEMTEEGKAMFAEGSFPPTRVRVPPSPQYTPPQPSGKEQIVQALQETLRQMREFEGRVAAALADVADAAKGAEVGSAPDSSVLLNTVAHPRLGGLNALQWFRLIEMHYRHHLLQKKRLEDAWRAAHV</sequence>
<feature type="region of interest" description="Disordered" evidence="2">
    <location>
        <begin position="89"/>
        <end position="109"/>
    </location>
</feature>
<proteinExistence type="predicted"/>
<keyword evidence="5" id="KW-1185">Reference proteome</keyword>
<dbReference type="InterPro" id="IPR024775">
    <property type="entry name" value="DinB-like"/>
</dbReference>
<evidence type="ECO:0000313" key="5">
    <source>
        <dbReference type="Proteomes" id="UP000564644"/>
    </source>
</evidence>
<evidence type="ECO:0000313" key="4">
    <source>
        <dbReference type="EMBL" id="MBB6733211.1"/>
    </source>
</evidence>
<reference evidence="4 5" key="1">
    <citation type="submission" date="2020-08" db="EMBL/GenBank/DDBJ databases">
        <title>Cohnella phylogeny.</title>
        <authorList>
            <person name="Dunlap C."/>
        </authorList>
    </citation>
    <scope>NUCLEOTIDE SEQUENCE [LARGE SCALE GENOMIC DNA]</scope>
    <source>
        <strain evidence="4 5">CBP 2801</strain>
    </source>
</reference>
<dbReference type="Proteomes" id="UP000564644">
    <property type="component" value="Unassembled WGS sequence"/>
</dbReference>
<dbReference type="SUPFAM" id="SSF109854">
    <property type="entry name" value="DinB/YfiT-like putative metalloenzymes"/>
    <property type="match status" value="1"/>
</dbReference>
<keyword evidence="1" id="KW-0175">Coiled coil</keyword>
<accession>A0A7X0SNR2</accession>
<organism evidence="4 5">
    <name type="scientific">Cohnella zeiphila</name>
    <dbReference type="NCBI Taxonomy" id="2761120"/>
    <lineage>
        <taxon>Bacteria</taxon>
        <taxon>Bacillati</taxon>
        <taxon>Bacillota</taxon>
        <taxon>Bacilli</taxon>
        <taxon>Bacillales</taxon>
        <taxon>Paenibacillaceae</taxon>
        <taxon>Cohnella</taxon>
    </lineage>
</organism>
<evidence type="ECO:0000256" key="2">
    <source>
        <dbReference type="SAM" id="MobiDB-lite"/>
    </source>
</evidence>
<dbReference type="Gene3D" id="1.20.120.450">
    <property type="entry name" value="dinb family like domain"/>
    <property type="match status" value="1"/>
</dbReference>
<evidence type="ECO:0000256" key="1">
    <source>
        <dbReference type="SAM" id="Coils"/>
    </source>
</evidence>
<dbReference type="Pfam" id="PF12867">
    <property type="entry name" value="DinB_2"/>
    <property type="match status" value="1"/>
</dbReference>
<comment type="caution">
    <text evidence="4">The sequence shown here is derived from an EMBL/GenBank/DDBJ whole genome shotgun (WGS) entry which is preliminary data.</text>
</comment>
<feature type="domain" description="DinB-like" evidence="3">
    <location>
        <begin position="9"/>
        <end position="187"/>
    </location>
</feature>
<dbReference type="AlphaFoldDB" id="A0A7X0SNR2"/>
<feature type="coiled-coil region" evidence="1">
    <location>
        <begin position="110"/>
        <end position="137"/>
    </location>
</feature>
<name>A0A7X0SNR2_9BACL</name>
<gene>
    <name evidence="4" type="ORF">H7C18_20020</name>
</gene>
<protein>
    <submittedName>
        <fullName evidence="4">DinB family protein</fullName>
    </submittedName>
</protein>
<dbReference type="InterPro" id="IPR034660">
    <property type="entry name" value="DinB/YfiT-like"/>
</dbReference>
<feature type="compositionally biased region" description="Pro residues" evidence="2">
    <location>
        <begin position="97"/>
        <end position="107"/>
    </location>
</feature>
<evidence type="ECO:0000259" key="3">
    <source>
        <dbReference type="Pfam" id="PF12867"/>
    </source>
</evidence>